<comment type="cofactor">
    <cofactor evidence="4">
        <name>Zn(2+)</name>
        <dbReference type="ChEBI" id="CHEBI:29105"/>
    </cofactor>
    <text evidence="4">Binds 1 zinc ion.</text>
</comment>
<dbReference type="OrthoDB" id="9799909at2"/>
<dbReference type="SMART" id="SM00731">
    <property type="entry name" value="SprT"/>
    <property type="match status" value="1"/>
</dbReference>
<comment type="similarity">
    <text evidence="4">Belongs to the SprT family.</text>
</comment>
<dbReference type="Pfam" id="PF17283">
    <property type="entry name" value="Zn_ribbon_SprT"/>
    <property type="match status" value="1"/>
</dbReference>
<dbReference type="Pfam" id="PF10263">
    <property type="entry name" value="SprT-like"/>
    <property type="match status" value="1"/>
</dbReference>
<protein>
    <recommendedName>
        <fullName evidence="4">Protein SprT-like</fullName>
    </recommendedName>
</protein>
<keyword evidence="1 4" id="KW-0963">Cytoplasm</keyword>
<reference evidence="6 7" key="1">
    <citation type="submission" date="2024-01" db="EMBL/GenBank/DDBJ databases">
        <title>Complete Genome Sequence of Alkalicoccus halolimnae BZ-SZ-XJ29T, a Moderately Halophilic Bacterium Isolated from a Salt Lake.</title>
        <authorList>
            <person name="Zhao B."/>
        </authorList>
    </citation>
    <scope>NUCLEOTIDE SEQUENCE [LARGE SCALE GENOMIC DNA]</scope>
    <source>
        <strain evidence="6 7">BZ-SZ-XJ29</strain>
    </source>
</reference>
<dbReference type="GO" id="GO:0006950">
    <property type="term" value="P:response to stress"/>
    <property type="evidence" value="ECO:0007669"/>
    <property type="project" value="UniProtKB-ARBA"/>
</dbReference>
<evidence type="ECO:0000313" key="6">
    <source>
        <dbReference type="EMBL" id="WWD80716.1"/>
    </source>
</evidence>
<dbReference type="HAMAP" id="MF_00745">
    <property type="entry name" value="SprT_like"/>
    <property type="match status" value="1"/>
</dbReference>
<dbReference type="NCBIfam" id="NF003339">
    <property type="entry name" value="PRK04351.1"/>
    <property type="match status" value="1"/>
</dbReference>
<dbReference type="RefSeq" id="WP_147804467.1">
    <property type="nucleotide sequence ID" value="NZ_CP144914.1"/>
</dbReference>
<keyword evidence="2 4" id="KW-0479">Metal-binding</keyword>
<dbReference type="GO" id="GO:0008270">
    <property type="term" value="F:zinc ion binding"/>
    <property type="evidence" value="ECO:0007669"/>
    <property type="project" value="UniProtKB-UniRule"/>
</dbReference>
<evidence type="ECO:0000256" key="1">
    <source>
        <dbReference type="ARBA" id="ARBA00022490"/>
    </source>
</evidence>
<keyword evidence="7" id="KW-1185">Reference proteome</keyword>
<dbReference type="InterPro" id="IPR035240">
    <property type="entry name" value="SprT_Zn_ribbon"/>
</dbReference>
<dbReference type="KEGG" id="ahal:FTX54_003860"/>
<evidence type="ECO:0000313" key="7">
    <source>
        <dbReference type="Proteomes" id="UP000321816"/>
    </source>
</evidence>
<dbReference type="Proteomes" id="UP000321816">
    <property type="component" value="Chromosome"/>
</dbReference>
<evidence type="ECO:0000259" key="5">
    <source>
        <dbReference type="SMART" id="SM00731"/>
    </source>
</evidence>
<dbReference type="GO" id="GO:0005737">
    <property type="term" value="C:cytoplasm"/>
    <property type="evidence" value="ECO:0007669"/>
    <property type="project" value="UniProtKB-SubCell"/>
</dbReference>
<evidence type="ECO:0000256" key="4">
    <source>
        <dbReference type="HAMAP-Rule" id="MF_00745"/>
    </source>
</evidence>
<evidence type="ECO:0000256" key="3">
    <source>
        <dbReference type="ARBA" id="ARBA00022833"/>
    </source>
</evidence>
<feature type="domain" description="SprT-like" evidence="5">
    <location>
        <begin position="4"/>
        <end position="149"/>
    </location>
</feature>
<dbReference type="AlphaFoldDB" id="A0A5C7F578"/>
<dbReference type="EMBL" id="CP144914">
    <property type="protein sequence ID" value="WWD80716.1"/>
    <property type="molecule type" value="Genomic_DNA"/>
</dbReference>
<feature type="active site" evidence="4">
    <location>
        <position position="68"/>
    </location>
</feature>
<dbReference type="InterPro" id="IPR006640">
    <property type="entry name" value="SprT-like_domain"/>
</dbReference>
<sequence length="161" mass="19170">MNDQSLQRLTEQISRDCFGKAFRHRAYFNRRLRTTGGRYALHSHDIEINPKHFEYYGTEEVISIIKHELCHYHLHIEGKGYQHRDREFKKLLKQVGGSRHCQRLPGARSSSLKIHIYQCRDCSSEYERRRRMNTEKYVCGKCRGPLKKIAEKNIEKTLTAF</sequence>
<comment type="subcellular location">
    <subcellularLocation>
        <location evidence="4">Cytoplasm</location>
    </subcellularLocation>
</comment>
<name>A0A5C7F578_9BACI</name>
<dbReference type="InterPro" id="IPR023524">
    <property type="entry name" value="Uncharacterised_SprT-like"/>
</dbReference>
<gene>
    <name evidence="6" type="ORF">FTX54_003860</name>
</gene>
<keyword evidence="3 4" id="KW-0862">Zinc</keyword>
<feature type="binding site" evidence="4">
    <location>
        <position position="67"/>
    </location>
    <ligand>
        <name>Zn(2+)</name>
        <dbReference type="ChEBI" id="CHEBI:29105"/>
    </ligand>
</feature>
<evidence type="ECO:0000256" key="2">
    <source>
        <dbReference type="ARBA" id="ARBA00022723"/>
    </source>
</evidence>
<accession>A0A5C7F578</accession>
<proteinExistence type="inferred from homology"/>
<organism evidence="6 7">
    <name type="scientific">Alkalicoccus halolimnae</name>
    <dbReference type="NCBI Taxonomy" id="1667239"/>
    <lineage>
        <taxon>Bacteria</taxon>
        <taxon>Bacillati</taxon>
        <taxon>Bacillota</taxon>
        <taxon>Bacilli</taxon>
        <taxon>Bacillales</taxon>
        <taxon>Bacillaceae</taxon>
        <taxon>Alkalicoccus</taxon>
    </lineage>
</organism>
<feature type="binding site" evidence="4">
    <location>
        <position position="71"/>
    </location>
    <ligand>
        <name>Zn(2+)</name>
        <dbReference type="ChEBI" id="CHEBI:29105"/>
    </ligand>
</feature>